<feature type="domain" description="Creatinase N-terminal" evidence="8">
    <location>
        <begin position="7"/>
        <end position="139"/>
    </location>
</feature>
<dbReference type="Pfam" id="PF00557">
    <property type="entry name" value="Peptidase_M24"/>
    <property type="match status" value="1"/>
</dbReference>
<dbReference type="InterPro" id="IPR036005">
    <property type="entry name" value="Creatinase/aminopeptidase-like"/>
</dbReference>
<dbReference type="InterPro" id="IPR000994">
    <property type="entry name" value="Pept_M24"/>
</dbReference>
<evidence type="ECO:0000256" key="4">
    <source>
        <dbReference type="ARBA" id="ARBA00022801"/>
    </source>
</evidence>
<reference evidence="10" key="1">
    <citation type="journal article" date="2017" name="Genome Announc.">
        <title>Twelve Complete Reference Genomes of Clinical Isolates in the Capnocytophaga Genus.</title>
        <authorList>
            <person name="Villarma A."/>
            <person name="Gulvik C.A."/>
            <person name="Rowe L.A."/>
            <person name="Sheth M."/>
            <person name="Juieng P."/>
            <person name="Nicholson A.C."/>
            <person name="Loparev V.N."/>
            <person name="McQuiston J.R."/>
        </authorList>
    </citation>
    <scope>NUCLEOTIDE SEQUENCE</scope>
    <source>
        <strain evidence="10">H1496</strain>
    </source>
</reference>
<dbReference type="FunFam" id="3.90.230.10:FF:000009">
    <property type="entry name" value="xaa-Pro aminopeptidase 2"/>
    <property type="match status" value="1"/>
</dbReference>
<keyword evidence="13" id="KW-1185">Reference proteome</keyword>
<dbReference type="Pfam" id="PF01321">
    <property type="entry name" value="Creatinase_N"/>
    <property type="match status" value="1"/>
</dbReference>
<dbReference type="Proteomes" id="UP001324270">
    <property type="component" value="Unassembled WGS sequence"/>
</dbReference>
<proteinExistence type="inferred from homology"/>
<dbReference type="PANTHER" id="PTHR43763:SF6">
    <property type="entry name" value="XAA-PRO AMINOPEPTIDASE 1"/>
    <property type="match status" value="1"/>
</dbReference>
<dbReference type="InterPro" id="IPR033740">
    <property type="entry name" value="Pept_M24B"/>
</dbReference>
<dbReference type="KEGG" id="cgh:CGC50_02310"/>
<dbReference type="InterPro" id="IPR029149">
    <property type="entry name" value="Creatin/AminoP/Spt16_N"/>
</dbReference>
<sequence>MTTKEKLSLLRNEMKANGLDAFVVFNADPHMSEYFTPYWEERKWITSFDSSAGYVFITQDKAVLWTDGRYLVQAKNQLTGTGVDFYIEGTKDAPESDQWLLDELHQGAKVGCNALCTPHNTWVLLSQTLKRKDITIVDAPLIEKIWKERPKDERQTIYVRPEKYTGESATSKIASLRKIMQKKGVTHFLVTALDDVAWVTNLRGNDIVFNPVFLAYLSITPEKATLFAELKQCDDSVKAYLKQHHIELKDYHDFFKEISHINGEKILLSPDANQSIFNTVEPKNTIYTEVSPIQLLKAVKNETELEGFRKAMIKDGVALTNFFCWLDKNIGKVELTEYSLGKILDKFRAEQEGFLGNSFAMIVGYLGNGAIVHHHATETPGVPVKAEGTILIDSGAHYTEGTTDITRIIPLGKFSDEFKKDYTLVMKAMITLSNTLFPTGTRGVQLDAITRAILWRNMRDFGHGTGHGVGSYLCVHEGPQSLRKDLRDVALLEHMVCSNEPGLYCEGRYGIRIENLFVVQKKGTSEFGDFYGLETLTICPLDTRAIDVALLTEEERNWLNNYNKWVEEKISPLVGEEQRAWLKERCKAI</sequence>
<dbReference type="Gene3D" id="3.90.230.10">
    <property type="entry name" value="Creatinase/methionine aminopeptidase superfamily"/>
    <property type="match status" value="1"/>
</dbReference>
<dbReference type="CDD" id="cd01085">
    <property type="entry name" value="APP"/>
    <property type="match status" value="1"/>
</dbReference>
<evidence type="ECO:0000313" key="11">
    <source>
        <dbReference type="EMBL" id="MEB3039724.1"/>
    </source>
</evidence>
<dbReference type="AlphaFoldDB" id="A0A250FNV4"/>
<evidence type="ECO:0000259" key="9">
    <source>
        <dbReference type="Pfam" id="PF16188"/>
    </source>
</evidence>
<dbReference type="SUPFAM" id="SSF53092">
    <property type="entry name" value="Creatinase/prolidase N-terminal domain"/>
    <property type="match status" value="1"/>
</dbReference>
<evidence type="ECO:0000256" key="2">
    <source>
        <dbReference type="ARBA" id="ARBA00022670"/>
    </source>
</evidence>
<feature type="domain" description="Peptidase M24" evidence="7">
    <location>
        <begin position="307"/>
        <end position="520"/>
    </location>
</feature>
<evidence type="ECO:0000313" key="12">
    <source>
        <dbReference type="Proteomes" id="UP000217250"/>
    </source>
</evidence>
<reference evidence="11 13" key="3">
    <citation type="submission" date="2023-12" db="EMBL/GenBank/DDBJ databases">
        <title>Genomic sequences of Capnocytophaga and Parvimonas strains.</title>
        <authorList>
            <person name="Watt R.M."/>
            <person name="Wang M."/>
            <person name="Yang T."/>
            <person name="Tong W.M."/>
        </authorList>
    </citation>
    <scope>NUCLEOTIDE SEQUENCE [LARGE SCALE GENOMIC DNA]</scope>
    <source>
        <strain evidence="11 13">CCUG 13156</strain>
    </source>
</reference>
<dbReference type="Gene3D" id="3.40.350.10">
    <property type="entry name" value="Creatinase/prolidase N-terminal domain"/>
    <property type="match status" value="2"/>
</dbReference>
<dbReference type="InterPro" id="IPR050422">
    <property type="entry name" value="X-Pro_aminopeptidase_P"/>
</dbReference>
<comment type="similarity">
    <text evidence="1 6">Belongs to the peptidase M24B family.</text>
</comment>
<dbReference type="Pfam" id="PF16189">
    <property type="entry name" value="Creatinase_N_2"/>
    <property type="match status" value="1"/>
</dbReference>
<evidence type="ECO:0000256" key="1">
    <source>
        <dbReference type="ARBA" id="ARBA00008766"/>
    </source>
</evidence>
<evidence type="ECO:0000256" key="3">
    <source>
        <dbReference type="ARBA" id="ARBA00022723"/>
    </source>
</evidence>
<dbReference type="PANTHER" id="PTHR43763">
    <property type="entry name" value="XAA-PRO AMINOPEPTIDASE 1"/>
    <property type="match status" value="1"/>
</dbReference>
<dbReference type="SUPFAM" id="SSF55920">
    <property type="entry name" value="Creatinase/aminopeptidase"/>
    <property type="match status" value="1"/>
</dbReference>
<evidence type="ECO:0000313" key="13">
    <source>
        <dbReference type="Proteomes" id="UP001324270"/>
    </source>
</evidence>
<feature type="domain" description="Peptidase M24 C-terminal" evidence="9">
    <location>
        <begin position="530"/>
        <end position="589"/>
    </location>
</feature>
<dbReference type="GO" id="GO:0006508">
    <property type="term" value="P:proteolysis"/>
    <property type="evidence" value="ECO:0007669"/>
    <property type="project" value="UniProtKB-KW"/>
</dbReference>
<dbReference type="EMBL" id="JAYKBV010000003">
    <property type="protein sequence ID" value="MEB3039724.1"/>
    <property type="molecule type" value="Genomic_DNA"/>
</dbReference>
<evidence type="ECO:0000259" key="8">
    <source>
        <dbReference type="Pfam" id="PF01321"/>
    </source>
</evidence>
<dbReference type="PROSITE" id="PS00491">
    <property type="entry name" value="PROLINE_PEPTIDASE"/>
    <property type="match status" value="1"/>
</dbReference>
<keyword evidence="5" id="KW-0482">Metalloprotease</keyword>
<accession>A0A250FNV4</accession>
<evidence type="ECO:0000259" key="7">
    <source>
        <dbReference type="Pfam" id="PF00557"/>
    </source>
</evidence>
<dbReference type="RefSeq" id="WP_095909514.1">
    <property type="nucleotide sequence ID" value="NZ_CAUPXI010000006.1"/>
</dbReference>
<dbReference type="GeneID" id="84807394"/>
<keyword evidence="4 11" id="KW-0378">Hydrolase</keyword>
<keyword evidence="3 6" id="KW-0479">Metal-binding</keyword>
<gene>
    <name evidence="10" type="ORF">CGC50_02310</name>
    <name evidence="11" type="ORF">VJJ49_03330</name>
</gene>
<name>A0A250FNV4_9FLAO</name>
<keyword evidence="10" id="KW-0031">Aminopeptidase</keyword>
<dbReference type="InterPro" id="IPR001131">
    <property type="entry name" value="Peptidase_M24B_aminopep-P_CS"/>
</dbReference>
<dbReference type="EC" id="3.4.11.-" evidence="11"/>
<evidence type="ECO:0000313" key="10">
    <source>
        <dbReference type="EMBL" id="ATA86085.1"/>
    </source>
</evidence>
<organism evidence="10 12">
    <name type="scientific">Capnocytophaga gingivalis</name>
    <dbReference type="NCBI Taxonomy" id="1017"/>
    <lineage>
        <taxon>Bacteria</taxon>
        <taxon>Pseudomonadati</taxon>
        <taxon>Bacteroidota</taxon>
        <taxon>Flavobacteriia</taxon>
        <taxon>Flavobacteriales</taxon>
        <taxon>Flavobacteriaceae</taxon>
        <taxon>Capnocytophaga</taxon>
    </lineage>
</organism>
<dbReference type="Pfam" id="PF16188">
    <property type="entry name" value="Peptidase_M24_C"/>
    <property type="match status" value="1"/>
</dbReference>
<dbReference type="GO" id="GO:0046872">
    <property type="term" value="F:metal ion binding"/>
    <property type="evidence" value="ECO:0007669"/>
    <property type="project" value="UniProtKB-KW"/>
</dbReference>
<dbReference type="EMBL" id="CP022386">
    <property type="protein sequence ID" value="ATA86085.1"/>
    <property type="molecule type" value="Genomic_DNA"/>
</dbReference>
<reference evidence="12" key="2">
    <citation type="submission" date="2017-06" db="EMBL/GenBank/DDBJ databases">
        <title>Capnocytophaga spp. assemblies.</title>
        <authorList>
            <person name="Gulvik C.A."/>
        </authorList>
    </citation>
    <scope>NUCLEOTIDE SEQUENCE [LARGE SCALE GENOMIC DNA]</scope>
    <source>
        <strain evidence="12">H1496</strain>
    </source>
</reference>
<dbReference type="InterPro" id="IPR000587">
    <property type="entry name" value="Creatinase_N"/>
</dbReference>
<dbReference type="InterPro" id="IPR032416">
    <property type="entry name" value="Peptidase_M24_C"/>
</dbReference>
<evidence type="ECO:0000256" key="5">
    <source>
        <dbReference type="ARBA" id="ARBA00023049"/>
    </source>
</evidence>
<protein>
    <submittedName>
        <fullName evidence="11">Aminopeptidase P family protein</fullName>
        <ecNumber evidence="11">3.4.11.-</ecNumber>
    </submittedName>
    <submittedName>
        <fullName evidence="10">Xaa-Pro aminopeptidase</fullName>
    </submittedName>
</protein>
<keyword evidence="2" id="KW-0645">Protease</keyword>
<dbReference type="OrthoDB" id="9806388at2"/>
<evidence type="ECO:0000256" key="6">
    <source>
        <dbReference type="RuleBase" id="RU000590"/>
    </source>
</evidence>
<dbReference type="GO" id="GO:0005737">
    <property type="term" value="C:cytoplasm"/>
    <property type="evidence" value="ECO:0007669"/>
    <property type="project" value="UniProtKB-ARBA"/>
</dbReference>
<dbReference type="Proteomes" id="UP000217250">
    <property type="component" value="Chromosome"/>
</dbReference>
<dbReference type="GO" id="GO:0070006">
    <property type="term" value="F:metalloaminopeptidase activity"/>
    <property type="evidence" value="ECO:0007669"/>
    <property type="project" value="InterPro"/>
</dbReference>